<evidence type="ECO:0000313" key="1">
    <source>
        <dbReference type="EMBL" id="PPQ64580.1"/>
    </source>
</evidence>
<comment type="caution">
    <text evidence="1">The sequence shown here is derived from an EMBL/GenBank/DDBJ whole genome shotgun (WGS) entry which is preliminary data.</text>
</comment>
<accession>A0A409VEL5</accession>
<sequence length="212" mass="24092">MAKASCILSGPQVVLGEEHLAPCPTVEADELDDIILLGKEILSFFDTCPNMEDDKQVLYDTLPSRPGSSLEQYEECNVNMVPRSRSLVGHAFPARTMSLAHKVRRNHIDIKAAHNATIVILRVPRDIHFADLKERLYDKFVKQEQILLSRSFSVILALPPQPNPRLPKRNYRRMSLANCTEMRFIDIEADWRETVATNDGSKITLRILDTQP</sequence>
<reference evidence="1 2" key="1">
    <citation type="journal article" date="2018" name="Evol. Lett.">
        <title>Horizontal gene cluster transfer increased hallucinogenic mushroom diversity.</title>
        <authorList>
            <person name="Reynolds H.T."/>
            <person name="Vijayakumar V."/>
            <person name="Gluck-Thaler E."/>
            <person name="Korotkin H.B."/>
            <person name="Matheny P.B."/>
            <person name="Slot J.C."/>
        </authorList>
    </citation>
    <scope>NUCLEOTIDE SEQUENCE [LARGE SCALE GENOMIC DNA]</scope>
    <source>
        <strain evidence="1 2">SRW20</strain>
    </source>
</reference>
<dbReference type="Proteomes" id="UP000284706">
    <property type="component" value="Unassembled WGS sequence"/>
</dbReference>
<dbReference type="STRING" id="231916.A0A409VEL5"/>
<dbReference type="AlphaFoldDB" id="A0A409VEL5"/>
<name>A0A409VEL5_9AGAR</name>
<gene>
    <name evidence="1" type="ORF">CVT26_001978</name>
</gene>
<keyword evidence="2" id="KW-1185">Reference proteome</keyword>
<dbReference type="EMBL" id="NHYE01005665">
    <property type="protein sequence ID" value="PPQ64580.1"/>
    <property type="molecule type" value="Genomic_DNA"/>
</dbReference>
<dbReference type="InParanoid" id="A0A409VEL5"/>
<proteinExistence type="predicted"/>
<evidence type="ECO:0000313" key="2">
    <source>
        <dbReference type="Proteomes" id="UP000284706"/>
    </source>
</evidence>
<organism evidence="1 2">
    <name type="scientific">Gymnopilus dilepis</name>
    <dbReference type="NCBI Taxonomy" id="231916"/>
    <lineage>
        <taxon>Eukaryota</taxon>
        <taxon>Fungi</taxon>
        <taxon>Dikarya</taxon>
        <taxon>Basidiomycota</taxon>
        <taxon>Agaricomycotina</taxon>
        <taxon>Agaricomycetes</taxon>
        <taxon>Agaricomycetidae</taxon>
        <taxon>Agaricales</taxon>
        <taxon>Agaricineae</taxon>
        <taxon>Hymenogastraceae</taxon>
        <taxon>Gymnopilus</taxon>
    </lineage>
</organism>
<dbReference type="OrthoDB" id="3011459at2759"/>
<protein>
    <submittedName>
        <fullName evidence="1">Uncharacterized protein</fullName>
    </submittedName>
</protein>